<protein>
    <submittedName>
        <fullName evidence="2">39S ribosomal protein L41</fullName>
    </submittedName>
    <submittedName>
        <fullName evidence="1">SJCHGC02525 protein</fullName>
    </submittedName>
</protein>
<dbReference type="AlphaFoldDB" id="Q5DB77"/>
<gene>
    <name evidence="2" type="ORF">EWB00_006155</name>
</gene>
<accession>Q5DB77</accession>
<keyword evidence="2" id="KW-0689">Ribosomal protein</keyword>
<dbReference type="Proteomes" id="UP000311919">
    <property type="component" value="Unassembled WGS sequence"/>
</dbReference>
<sequence>MHLTRLIWNLSICPSEFQPIRTISVSMGPLGFRQKIAYKTRYHWMLDLKKSRARAKYPWIPKEPVTSMEIYGQKIEFPEMYLDFIVPSELDKCELKPYVSWHSTTIGEGPLTAEVLFNKRYSRKITEMCKSGASDEEIMEYLKSTNCQ</sequence>
<reference evidence="1" key="2">
    <citation type="journal article" date="2006" name="PLoS Pathog.">
        <title>New perspectives on host-parasite interplay by comparative transcriptomic and proteomic analyses of Schistosoma japonicum.</title>
        <authorList>
            <person name="Liu F."/>
            <person name="Lu J."/>
            <person name="Hu W."/>
            <person name="Wang S.Y."/>
            <person name="Cui S.J."/>
            <person name="Chi M."/>
            <person name="Yan Q."/>
            <person name="Wang X.R."/>
            <person name="Song H.D."/>
            <person name="Xu X.N."/>
            <person name="Wang J.J."/>
            <person name="Zhang X.L."/>
            <person name="Zhang X."/>
            <person name="Wang Z.Q."/>
            <person name="Xue C.L."/>
            <person name="Brindley P.J."/>
            <person name="McManus D.P."/>
            <person name="Yang P.Y."/>
            <person name="Feng Z."/>
            <person name="Chen Z."/>
            <person name="Han Z.G."/>
        </authorList>
    </citation>
    <scope>NUCLEOTIDE SEQUENCE</scope>
</reference>
<dbReference type="STRING" id="6182.Q5DB77"/>
<name>Q5DB77_SCHJA</name>
<dbReference type="GO" id="GO:0005840">
    <property type="term" value="C:ribosome"/>
    <property type="evidence" value="ECO:0007669"/>
    <property type="project" value="UniProtKB-KW"/>
</dbReference>
<keyword evidence="3" id="KW-1185">Reference proteome</keyword>
<evidence type="ECO:0000313" key="3">
    <source>
        <dbReference type="Proteomes" id="UP000311919"/>
    </source>
</evidence>
<proteinExistence type="evidence at transcript level"/>
<reference evidence="1" key="1">
    <citation type="submission" date="2004-11" db="EMBL/GenBank/DDBJ databases">
        <title>The full-length cDNA sequences of Schistosoma japonicum genes.</title>
        <authorList>
            <person name="Han Z."/>
        </authorList>
    </citation>
    <scope>NUCLEOTIDE SEQUENCE</scope>
</reference>
<dbReference type="OrthoDB" id="408933at2759"/>
<reference evidence="2 3" key="3">
    <citation type="submission" date="2019-03" db="EMBL/GenBank/DDBJ databases">
        <title>An improved genome assembly of the fluke Schistosoma japonicum.</title>
        <authorList>
            <person name="Hu W."/>
            <person name="Luo F."/>
            <person name="Yin M."/>
            <person name="Mo X."/>
            <person name="Sun C."/>
            <person name="Wu Q."/>
            <person name="Zhu B."/>
            <person name="Xiang M."/>
            <person name="Wang J."/>
            <person name="Wang Y."/>
            <person name="Zhang T."/>
            <person name="Xu B."/>
            <person name="Zheng H."/>
            <person name="Feng Z."/>
        </authorList>
    </citation>
    <scope>NUCLEOTIDE SEQUENCE [LARGE SCALE GENOMIC DNA]</scope>
    <source>
        <strain evidence="2">HuSjv2</strain>
        <tissue evidence="2">Worms</tissue>
    </source>
</reference>
<dbReference type="EMBL" id="SKCS01000393">
    <property type="protein sequence ID" value="TNN09606.1"/>
    <property type="molecule type" value="Genomic_DNA"/>
</dbReference>
<dbReference type="EMBL" id="AY815197">
    <property type="protein sequence ID" value="AAW26929.1"/>
    <property type="molecule type" value="mRNA"/>
</dbReference>
<organism evidence="1">
    <name type="scientific">Schistosoma japonicum</name>
    <name type="common">Blood fluke</name>
    <dbReference type="NCBI Taxonomy" id="6182"/>
    <lineage>
        <taxon>Eukaryota</taxon>
        <taxon>Metazoa</taxon>
        <taxon>Spiralia</taxon>
        <taxon>Lophotrochozoa</taxon>
        <taxon>Platyhelminthes</taxon>
        <taxon>Trematoda</taxon>
        <taxon>Digenea</taxon>
        <taxon>Strigeidida</taxon>
        <taxon>Schistosomatoidea</taxon>
        <taxon>Schistosomatidae</taxon>
        <taxon>Schistosoma</taxon>
    </lineage>
</organism>
<keyword evidence="2" id="KW-0687">Ribonucleoprotein</keyword>
<evidence type="ECO:0000313" key="2">
    <source>
        <dbReference type="EMBL" id="TNN09606.1"/>
    </source>
</evidence>
<evidence type="ECO:0000313" key="1">
    <source>
        <dbReference type="EMBL" id="AAW26929.1"/>
    </source>
</evidence>